<evidence type="ECO:0000313" key="3">
    <source>
        <dbReference type="Proteomes" id="UP000821853"/>
    </source>
</evidence>
<feature type="region of interest" description="Disordered" evidence="1">
    <location>
        <begin position="91"/>
        <end position="152"/>
    </location>
</feature>
<dbReference type="OrthoDB" id="6771731at2759"/>
<feature type="region of interest" description="Disordered" evidence="1">
    <location>
        <begin position="165"/>
        <end position="195"/>
    </location>
</feature>
<evidence type="ECO:0000313" key="2">
    <source>
        <dbReference type="EMBL" id="KAH9367394.1"/>
    </source>
</evidence>
<accession>A0A9J6FVX6</accession>
<protein>
    <recommendedName>
        <fullName evidence="4">Myb-like domain-containing protein</fullName>
    </recommendedName>
</protein>
<name>A0A9J6FVX6_HAELO</name>
<dbReference type="EMBL" id="JABSTR010000004">
    <property type="protein sequence ID" value="KAH9367394.1"/>
    <property type="molecule type" value="Genomic_DNA"/>
</dbReference>
<reference evidence="2 3" key="1">
    <citation type="journal article" date="2020" name="Cell">
        <title>Large-Scale Comparative Analyses of Tick Genomes Elucidate Their Genetic Diversity and Vector Capacities.</title>
        <authorList>
            <consortium name="Tick Genome and Microbiome Consortium (TIGMIC)"/>
            <person name="Jia N."/>
            <person name="Wang J."/>
            <person name="Shi W."/>
            <person name="Du L."/>
            <person name="Sun Y."/>
            <person name="Zhan W."/>
            <person name="Jiang J.F."/>
            <person name="Wang Q."/>
            <person name="Zhang B."/>
            <person name="Ji P."/>
            <person name="Bell-Sakyi L."/>
            <person name="Cui X.M."/>
            <person name="Yuan T.T."/>
            <person name="Jiang B.G."/>
            <person name="Yang W.F."/>
            <person name="Lam T.T."/>
            <person name="Chang Q.C."/>
            <person name="Ding S.J."/>
            <person name="Wang X.J."/>
            <person name="Zhu J.G."/>
            <person name="Ruan X.D."/>
            <person name="Zhao L."/>
            <person name="Wei J.T."/>
            <person name="Ye R.Z."/>
            <person name="Que T.C."/>
            <person name="Du C.H."/>
            <person name="Zhou Y.H."/>
            <person name="Cheng J.X."/>
            <person name="Dai P.F."/>
            <person name="Guo W.B."/>
            <person name="Han X.H."/>
            <person name="Huang E.J."/>
            <person name="Li L.F."/>
            <person name="Wei W."/>
            <person name="Gao Y.C."/>
            <person name="Liu J.Z."/>
            <person name="Shao H.Z."/>
            <person name="Wang X."/>
            <person name="Wang C.C."/>
            <person name="Yang T.C."/>
            <person name="Huo Q.B."/>
            <person name="Li W."/>
            <person name="Chen H.Y."/>
            <person name="Chen S.E."/>
            <person name="Zhou L.G."/>
            <person name="Ni X.B."/>
            <person name="Tian J.H."/>
            <person name="Sheng Y."/>
            <person name="Liu T."/>
            <person name="Pan Y.S."/>
            <person name="Xia L.Y."/>
            <person name="Li J."/>
            <person name="Zhao F."/>
            <person name="Cao W.C."/>
        </authorList>
    </citation>
    <scope>NUCLEOTIDE SEQUENCE [LARGE SCALE GENOMIC DNA]</scope>
    <source>
        <strain evidence="2">HaeL-2018</strain>
    </source>
</reference>
<sequence>MPATRPKWDMFGQIARDIFRVLGVSRTAVQCETRFKTLAKRKRSEDKNNRTSGRAPCHVSYEEEFAAIKAIDDSLEPEVLRGVNKVLYKTTSSTASNGRSCRSTQSNSDLENDGEAANIPPGASPEEISTGQEVAEMPMKKRKADRNLRASLPRTQHMALFFEEMRKMNEEKEQRKEERERRREERHQELLTAHARHMAAIQELLKKDCAP</sequence>
<evidence type="ECO:0008006" key="4">
    <source>
        <dbReference type="Google" id="ProtNLM"/>
    </source>
</evidence>
<dbReference type="Proteomes" id="UP000821853">
    <property type="component" value="Chromosome 2"/>
</dbReference>
<keyword evidence="3" id="KW-1185">Reference proteome</keyword>
<gene>
    <name evidence="2" type="ORF">HPB48_010189</name>
</gene>
<dbReference type="OMA" id="AHARHMA"/>
<dbReference type="AlphaFoldDB" id="A0A9J6FVX6"/>
<feature type="compositionally biased region" description="Polar residues" evidence="1">
    <location>
        <begin position="91"/>
        <end position="109"/>
    </location>
</feature>
<dbReference type="VEuPathDB" id="VectorBase:HLOH_049749"/>
<feature type="compositionally biased region" description="Basic and acidic residues" evidence="1">
    <location>
        <begin position="165"/>
        <end position="189"/>
    </location>
</feature>
<evidence type="ECO:0000256" key="1">
    <source>
        <dbReference type="SAM" id="MobiDB-lite"/>
    </source>
</evidence>
<organism evidence="2 3">
    <name type="scientific">Haemaphysalis longicornis</name>
    <name type="common">Bush tick</name>
    <dbReference type="NCBI Taxonomy" id="44386"/>
    <lineage>
        <taxon>Eukaryota</taxon>
        <taxon>Metazoa</taxon>
        <taxon>Ecdysozoa</taxon>
        <taxon>Arthropoda</taxon>
        <taxon>Chelicerata</taxon>
        <taxon>Arachnida</taxon>
        <taxon>Acari</taxon>
        <taxon>Parasitiformes</taxon>
        <taxon>Ixodida</taxon>
        <taxon>Ixodoidea</taxon>
        <taxon>Ixodidae</taxon>
        <taxon>Haemaphysalinae</taxon>
        <taxon>Haemaphysalis</taxon>
    </lineage>
</organism>
<proteinExistence type="predicted"/>
<comment type="caution">
    <text evidence="2">The sequence shown here is derived from an EMBL/GenBank/DDBJ whole genome shotgun (WGS) entry which is preliminary data.</text>
</comment>